<dbReference type="InterPro" id="IPR013783">
    <property type="entry name" value="Ig-like_fold"/>
</dbReference>
<dbReference type="PROSITE" id="PS51723">
    <property type="entry name" value="PEPTIDASE_M60"/>
    <property type="match status" value="1"/>
</dbReference>
<gene>
    <name evidence="7" type="ORF">JZO69_10425</name>
</gene>
<evidence type="ECO:0000256" key="2">
    <source>
        <dbReference type="ARBA" id="ARBA00022801"/>
    </source>
</evidence>
<dbReference type="Pfam" id="PF13402">
    <property type="entry name" value="Peptidase_M60"/>
    <property type="match status" value="1"/>
</dbReference>
<dbReference type="InterPro" id="IPR003610">
    <property type="entry name" value="CBM5/12"/>
</dbReference>
<comment type="caution">
    <text evidence="7">The sequence shown here is derived from an EMBL/GenBank/DDBJ whole genome shotgun (WGS) entry which is preliminary data.</text>
</comment>
<protein>
    <submittedName>
        <fullName evidence="7">M60 family metallopeptidase</fullName>
    </submittedName>
</protein>
<dbReference type="InterPro" id="IPR050964">
    <property type="entry name" value="Striated_Muscle_Regulatory"/>
</dbReference>
<evidence type="ECO:0000313" key="8">
    <source>
        <dbReference type="Proteomes" id="UP000664632"/>
    </source>
</evidence>
<dbReference type="PROSITE" id="PS50853">
    <property type="entry name" value="FN3"/>
    <property type="match status" value="2"/>
</dbReference>
<keyword evidence="2" id="KW-0378">Hydrolase</keyword>
<dbReference type="SMART" id="SM00060">
    <property type="entry name" value="FN3"/>
    <property type="match status" value="3"/>
</dbReference>
<evidence type="ECO:0000256" key="4">
    <source>
        <dbReference type="SAM" id="SignalP"/>
    </source>
</evidence>
<dbReference type="Proteomes" id="UP000664632">
    <property type="component" value="Unassembled WGS sequence"/>
</dbReference>
<organism evidence="7 8">
    <name type="scientific">Candidatus Enterococcus ikei</name>
    <dbReference type="NCBI Taxonomy" id="2815326"/>
    <lineage>
        <taxon>Bacteria</taxon>
        <taxon>Bacillati</taxon>
        <taxon>Bacillota</taxon>
        <taxon>Bacilli</taxon>
        <taxon>Lactobacillales</taxon>
        <taxon>Enterococcaceae</taxon>
        <taxon>Enterococcus</taxon>
    </lineage>
</organism>
<dbReference type="RefSeq" id="WP_207112814.1">
    <property type="nucleotide sequence ID" value="NZ_JAFLWD010000024.1"/>
</dbReference>
<evidence type="ECO:0000256" key="1">
    <source>
        <dbReference type="ARBA" id="ARBA00022737"/>
    </source>
</evidence>
<reference evidence="7 8" key="1">
    <citation type="submission" date="2021-03" db="EMBL/GenBank/DDBJ databases">
        <title>Enterococcal diversity collection.</title>
        <authorList>
            <person name="Gilmore M.S."/>
            <person name="Schwartzman J."/>
            <person name="Van Tyne D."/>
            <person name="Martin M."/>
            <person name="Earl A.M."/>
            <person name="Manson A.L."/>
            <person name="Straub T."/>
            <person name="Salamzade R."/>
            <person name="Saavedra J."/>
            <person name="Lebreton F."/>
            <person name="Prichula J."/>
            <person name="Schaufler K."/>
            <person name="Gaca A."/>
            <person name="Sgardioli B."/>
            <person name="Wagenaar J."/>
            <person name="Strong T."/>
        </authorList>
    </citation>
    <scope>NUCLEOTIDE SEQUENCE [LARGE SCALE GENOMIC DNA]</scope>
    <source>
        <strain evidence="7 8">DIV0869a</strain>
    </source>
</reference>
<evidence type="ECO:0000256" key="3">
    <source>
        <dbReference type="ARBA" id="ARBA00023326"/>
    </source>
</evidence>
<keyword evidence="1" id="KW-0677">Repeat</keyword>
<keyword evidence="4" id="KW-0732">Signal</keyword>
<dbReference type="Gene3D" id="2.10.10.20">
    <property type="entry name" value="Carbohydrate-binding module superfamily 5/12"/>
    <property type="match status" value="2"/>
</dbReference>
<dbReference type="Gene3D" id="3.40.390.80">
    <property type="entry name" value="Peptidase M60, enhancin-like domain 2"/>
    <property type="match status" value="1"/>
</dbReference>
<dbReference type="CDD" id="cd00063">
    <property type="entry name" value="FN3"/>
    <property type="match status" value="3"/>
</dbReference>
<dbReference type="InterPro" id="IPR031161">
    <property type="entry name" value="Peptidase_M60_dom"/>
</dbReference>
<dbReference type="InterPro" id="IPR036573">
    <property type="entry name" value="CBM_sf_5/12"/>
</dbReference>
<dbReference type="Gene3D" id="1.10.390.30">
    <property type="entry name" value="Peptidase M60, enhancin-like domain 3"/>
    <property type="match status" value="1"/>
</dbReference>
<evidence type="ECO:0000259" key="5">
    <source>
        <dbReference type="PROSITE" id="PS50853"/>
    </source>
</evidence>
<feature type="domain" description="Fibronectin type-III" evidence="5">
    <location>
        <begin position="637"/>
        <end position="722"/>
    </location>
</feature>
<dbReference type="EMBL" id="JAFLWD010000024">
    <property type="protein sequence ID" value="MBO0440778.1"/>
    <property type="molecule type" value="Genomic_DNA"/>
</dbReference>
<dbReference type="Pfam" id="PF02839">
    <property type="entry name" value="CBM_5_12"/>
    <property type="match status" value="2"/>
</dbReference>
<dbReference type="InterPro" id="IPR036116">
    <property type="entry name" value="FN3_sf"/>
</dbReference>
<proteinExistence type="predicted"/>
<name>A0ABS3GZU7_9ENTE</name>
<dbReference type="SUPFAM" id="SSF49265">
    <property type="entry name" value="Fibronectin type III"/>
    <property type="match status" value="2"/>
</dbReference>
<keyword evidence="3" id="KW-0624">Polysaccharide degradation</keyword>
<feature type="signal peptide" evidence="4">
    <location>
        <begin position="1"/>
        <end position="27"/>
    </location>
</feature>
<accession>A0ABS3GZU7</accession>
<keyword evidence="3" id="KW-0119">Carbohydrate metabolism</keyword>
<dbReference type="SUPFAM" id="SSF51055">
    <property type="entry name" value="Carbohydrate binding domain"/>
    <property type="match status" value="2"/>
</dbReference>
<keyword evidence="8" id="KW-1185">Reference proteome</keyword>
<dbReference type="InterPro" id="IPR003961">
    <property type="entry name" value="FN3_dom"/>
</dbReference>
<evidence type="ECO:0000313" key="7">
    <source>
        <dbReference type="EMBL" id="MBO0440778.1"/>
    </source>
</evidence>
<dbReference type="SMART" id="SM00495">
    <property type="entry name" value="ChtBD3"/>
    <property type="match status" value="2"/>
</dbReference>
<evidence type="ECO:0000259" key="6">
    <source>
        <dbReference type="PROSITE" id="PS51723"/>
    </source>
</evidence>
<dbReference type="PANTHER" id="PTHR13817:SF166">
    <property type="entry name" value="NEURONAL IGCAM-RELATED"/>
    <property type="match status" value="1"/>
</dbReference>
<sequence length="814" mass="93332">MKKNKCSLYFGVSMLALLATTFLYTEAYHATSDSDSPKVSIKTELAQTESITDYKQTQLDNRFGPSDNQSSGIYKKESDVITIYVDENTDQLSLPTYTISPVALTDSREGHSERTPLKKGENIISTRDEGVIHLQNTTEPTPQNKLTVTVEGGLKLPRFIFGKTTEADWQKELKQNPLAPGYELIGKKTLITGSRVTLPQVKDPKTIVETYDRIIDIHDKSSGLDNSSTLHRKSRGLIQHMRETQEPQYYMYATYNHTAYSQSEGMGYLLSPSPDNHWGPMHEFGHTYQSLRMTWSNMTEVTVNIYSMRSNKALGNRSRLEKDHVYEKVSTYFNQANKNYETEDLFTRLAMFWQLELAFGDDFYPKLHKLYREEAKDIKNNDLEKIQYFITSTSKIANKNLLPYFEMWGLTISPETKQVLEKYPKLTHKIWEHRDEPEKPISPIDIPEPPVNLPASDINYDSVKLNWQAGYSINPIKEYVIFRDDKEIARTSSESFIDKTVKSNTLYTYTLTAIDTMGKMSKKNTSFKVRIPNKAETEIPVPTKPNNLTATSVLRDRLSISWDKSSSFIGISNYNVYRNGLKIASTKNLSFEDTQLKPDTTYTYEIIAIDTFNRESPKSDVLTVKTLAFPTPTLPTKPSNLSANEITQNSLTLSWTRSDSPIGISQYNVYRNGIKITTVRNTPFKDTNLKPNTTYTYEIIAIDTFKQESEKSEPLTVKTQGDSNGLSVWKSTEVYNEGDKVLYNGLQYEAKWWNQNNRPDQSDAWKLLSNQSLEWELEKSYEKDDTVTFQGQTYIAKWWTQGDQPGISPVWELI</sequence>
<dbReference type="InterPro" id="IPR042279">
    <property type="entry name" value="Pep_M60_3"/>
</dbReference>
<feature type="domain" description="Fibronectin type-III" evidence="5">
    <location>
        <begin position="544"/>
        <end position="629"/>
    </location>
</feature>
<feature type="domain" description="Peptidase M60" evidence="6">
    <location>
        <begin position="66"/>
        <end position="360"/>
    </location>
</feature>
<dbReference type="Gene3D" id="2.60.40.10">
    <property type="entry name" value="Immunoglobulins"/>
    <property type="match status" value="3"/>
</dbReference>
<feature type="chain" id="PRO_5046424824" evidence="4">
    <location>
        <begin position="28"/>
        <end position="814"/>
    </location>
</feature>
<dbReference type="PANTHER" id="PTHR13817">
    <property type="entry name" value="TITIN"/>
    <property type="match status" value="1"/>
</dbReference>
<dbReference type="CDD" id="cd12215">
    <property type="entry name" value="ChiC_BD"/>
    <property type="match status" value="2"/>
</dbReference>
<dbReference type="SMART" id="SM01276">
    <property type="entry name" value="M60-like"/>
    <property type="match status" value="1"/>
</dbReference>
<dbReference type="Pfam" id="PF00041">
    <property type="entry name" value="fn3"/>
    <property type="match status" value="1"/>
</dbReference>
<dbReference type="Gene3D" id="2.60.120.1250">
    <property type="entry name" value="Peptidase M60, enhancin-like domain 1"/>
    <property type="match status" value="1"/>
</dbReference>